<evidence type="ECO:0000313" key="1">
    <source>
        <dbReference type="EMBL" id="KAJ9096860.1"/>
    </source>
</evidence>
<evidence type="ECO:0000313" key="2">
    <source>
        <dbReference type="Proteomes" id="UP001227268"/>
    </source>
</evidence>
<comment type="caution">
    <text evidence="1">The sequence shown here is derived from an EMBL/GenBank/DDBJ whole genome shotgun (WGS) entry which is preliminary data.</text>
</comment>
<reference evidence="1" key="1">
    <citation type="submission" date="2023-04" db="EMBL/GenBank/DDBJ databases">
        <title>Draft Genome sequencing of Naganishia species isolated from polar environments using Oxford Nanopore Technology.</title>
        <authorList>
            <person name="Leo P."/>
            <person name="Venkateswaran K."/>
        </authorList>
    </citation>
    <scope>NUCLEOTIDE SEQUENCE</scope>
    <source>
        <strain evidence="1">MNA-CCFEE 5423</strain>
    </source>
</reference>
<proteinExistence type="predicted"/>
<name>A0ACC2VCP1_9TREE</name>
<organism evidence="1 2">
    <name type="scientific">Naganishia friedmannii</name>
    <dbReference type="NCBI Taxonomy" id="89922"/>
    <lineage>
        <taxon>Eukaryota</taxon>
        <taxon>Fungi</taxon>
        <taxon>Dikarya</taxon>
        <taxon>Basidiomycota</taxon>
        <taxon>Agaricomycotina</taxon>
        <taxon>Tremellomycetes</taxon>
        <taxon>Filobasidiales</taxon>
        <taxon>Filobasidiaceae</taxon>
        <taxon>Naganishia</taxon>
    </lineage>
</organism>
<keyword evidence="2" id="KW-1185">Reference proteome</keyword>
<protein>
    <submittedName>
        <fullName evidence="1">Uncharacterized protein</fullName>
    </submittedName>
</protein>
<gene>
    <name evidence="1" type="ORF">QFC21_005133</name>
</gene>
<dbReference type="Proteomes" id="UP001227268">
    <property type="component" value="Unassembled WGS sequence"/>
</dbReference>
<sequence>MSNEMGELNGHAEFDYNGPNEQNRMWARHLAEEALEAPQDLSRDQRLPTDVFVVVAEILVGDRDLHASAQLNLVNRQIHESTLPVLYETVIFANQKAFERSMRFTNPKGWKYTKYLFVTKLTLALLRLHLRYQTQHLSEPTDDLVTFFPRLELLGLADETSTSPRNRDRPLHLTLYKPIRLPVLILACIPYKSNADQYSVTFFGTYYLRPDVARKRTKARPSFVRDIVQLDVRPGAYIVRNEGWTAVGMEAWHPLWSGYHFKLEITGEITDIGVENTLRTVVNHLTRYASTKALKKVLGKKDDIALSMKCSPSVLERFIELYESRQPAFLNLIVDLTAPVTKEDMKRYLFALGSTYSQHWGAYEHEPTKRHQFVGIHANAPALLPSWVRAFNLANDPEADQYWMQWHGEAQYGYSGEADDDEDNEQANMGNPLQVPHIPGFNGDARSGFVMTLCRALMCGDQHQHGEQFWSRGYPCVAPAPAAPANPRQGAPRPPHAPPGVGQLARARVPAPPTRPAMTPERAAQINAQMEQLRQNPGLAQQLVGMNPEMLRQFFRPDAPRPLPDVVLDIARA</sequence>
<accession>A0ACC2VCP1</accession>
<dbReference type="EMBL" id="JASBWT010000018">
    <property type="protein sequence ID" value="KAJ9096860.1"/>
    <property type="molecule type" value="Genomic_DNA"/>
</dbReference>